<sequence>MNFNTKVIWITGASSGIGKALSIALSQENCQLILSSRRENALEAVKSQCKNPEQVALLPFDLANFYQMKSVALEEESRPLRC</sequence>
<comment type="caution">
    <text evidence="1">The sequence shown here is derived from an EMBL/GenBank/DDBJ whole genome shotgun (WGS) entry which is preliminary data.</text>
</comment>
<evidence type="ECO:0000313" key="2">
    <source>
        <dbReference type="Proteomes" id="UP000662373"/>
    </source>
</evidence>
<proteinExistence type="predicted"/>
<name>A0A934NBR6_9FLAO</name>
<protein>
    <submittedName>
        <fullName evidence="1">SDR family NAD(P)-dependent oxidoreductase</fullName>
    </submittedName>
</protein>
<dbReference type="InterPro" id="IPR053011">
    <property type="entry name" value="SDR_family_member_7"/>
</dbReference>
<dbReference type="InterPro" id="IPR002347">
    <property type="entry name" value="SDR_fam"/>
</dbReference>
<dbReference type="PANTHER" id="PTHR44269">
    <property type="entry name" value="DEHYDROGENASE/REDUCTASE SDR FAMILY MEMBER 7-RELATED"/>
    <property type="match status" value="1"/>
</dbReference>
<dbReference type="SUPFAM" id="SSF51735">
    <property type="entry name" value="NAD(P)-binding Rossmann-fold domains"/>
    <property type="match status" value="1"/>
</dbReference>
<organism evidence="1 2">
    <name type="scientific">Gelidibacter salicanalis</name>
    <dbReference type="NCBI Taxonomy" id="291193"/>
    <lineage>
        <taxon>Bacteria</taxon>
        <taxon>Pseudomonadati</taxon>
        <taxon>Bacteroidota</taxon>
        <taxon>Flavobacteriia</taxon>
        <taxon>Flavobacteriales</taxon>
        <taxon>Flavobacteriaceae</taxon>
        <taxon>Gelidibacter</taxon>
    </lineage>
</organism>
<dbReference type="Pfam" id="PF00106">
    <property type="entry name" value="adh_short"/>
    <property type="match status" value="1"/>
</dbReference>
<dbReference type="RefSeq" id="WP_199597519.1">
    <property type="nucleotide sequence ID" value="NZ_JAEHJZ010000007.1"/>
</dbReference>
<dbReference type="PANTHER" id="PTHR44269:SF1">
    <property type="entry name" value="DEHYDROGENASE_REDUCTASE SDR FAMILY MEMBER 7"/>
    <property type="match status" value="1"/>
</dbReference>
<reference evidence="1 2" key="1">
    <citation type="submission" date="2020-09" db="EMBL/GenBank/DDBJ databases">
        <title>Draft genome of Gelidibacter salicanalis PAMC21136.</title>
        <authorList>
            <person name="Park H."/>
        </authorList>
    </citation>
    <scope>NUCLEOTIDE SEQUENCE [LARGE SCALE GENOMIC DNA]</scope>
    <source>
        <strain evidence="1 2">PAMC21136</strain>
    </source>
</reference>
<dbReference type="EMBL" id="JAEHJZ010000007">
    <property type="protein sequence ID" value="MBJ7879930.1"/>
    <property type="molecule type" value="Genomic_DNA"/>
</dbReference>
<keyword evidence="2" id="KW-1185">Reference proteome</keyword>
<dbReference type="InterPro" id="IPR036291">
    <property type="entry name" value="NAD(P)-bd_dom_sf"/>
</dbReference>
<dbReference type="Proteomes" id="UP000662373">
    <property type="component" value="Unassembled WGS sequence"/>
</dbReference>
<dbReference type="Gene3D" id="3.40.50.720">
    <property type="entry name" value="NAD(P)-binding Rossmann-like Domain"/>
    <property type="match status" value="1"/>
</dbReference>
<evidence type="ECO:0000313" key="1">
    <source>
        <dbReference type="EMBL" id="MBJ7879930.1"/>
    </source>
</evidence>
<dbReference type="AlphaFoldDB" id="A0A934NBR6"/>
<accession>A0A934NBR6</accession>
<gene>
    <name evidence="1" type="ORF">JEM65_04565</name>
</gene>